<proteinExistence type="predicted"/>
<dbReference type="Proteomes" id="UP000249396">
    <property type="component" value="Unassembled WGS sequence"/>
</dbReference>
<gene>
    <name evidence="1" type="ORF">DM484_02950</name>
</gene>
<dbReference type="AlphaFoldDB" id="A0A2W4TQK3"/>
<protein>
    <submittedName>
        <fullName evidence="1">Uncharacterized protein</fullName>
    </submittedName>
</protein>
<organism evidence="1 2">
    <name type="scientific">Candidatus Methylumidiphilus alinenensis</name>
    <dbReference type="NCBI Taxonomy" id="2202197"/>
    <lineage>
        <taxon>Bacteria</taxon>
        <taxon>Pseudomonadati</taxon>
        <taxon>Pseudomonadota</taxon>
        <taxon>Gammaproteobacteria</taxon>
        <taxon>Methylococcales</taxon>
        <taxon>Candidatus Methylumidiphilus</taxon>
    </lineage>
</organism>
<dbReference type="EMBL" id="QJPH01000154">
    <property type="protein sequence ID" value="PZN84447.1"/>
    <property type="molecule type" value="Genomic_DNA"/>
</dbReference>
<name>A0A2W4TQK3_9GAMM</name>
<evidence type="ECO:0000313" key="1">
    <source>
        <dbReference type="EMBL" id="PZN84447.1"/>
    </source>
</evidence>
<comment type="caution">
    <text evidence="1">The sequence shown here is derived from an EMBL/GenBank/DDBJ whole genome shotgun (WGS) entry which is preliminary data.</text>
</comment>
<reference evidence="1 2" key="1">
    <citation type="journal article" date="2018" name="Aquat. Microb. Ecol.">
        <title>Gammaproteobacterial methanotrophs dominate.</title>
        <authorList>
            <person name="Rissanen A.J."/>
            <person name="Saarenheimo J."/>
            <person name="Tiirola M."/>
            <person name="Peura S."/>
            <person name="Aalto S.L."/>
            <person name="Karvinen A."/>
            <person name="Nykanen H."/>
        </authorList>
    </citation>
    <scope>NUCLEOTIDE SEQUENCE [LARGE SCALE GENOMIC DNA]</scope>
    <source>
        <strain evidence="1">AMbin10</strain>
    </source>
</reference>
<evidence type="ECO:0000313" key="2">
    <source>
        <dbReference type="Proteomes" id="UP000249396"/>
    </source>
</evidence>
<accession>A0A2W4TQK3</accession>
<sequence>MSTIPQAYLDTLDPLIATARKFMEEGQSLHPVAFVGNFTTGITVPVLFDTSSAAAKDGSSKGIRQAAKELDADFVAVIMEAWSLPEDKARNYQAILERYGSIAASPYRVDIVTISVETRHGLWLAQMPIKPKGVSKKLRTFGEPKYRLFSEAEGRFVGLLPLKDDAMPVPGGLH</sequence>